<dbReference type="RefSeq" id="WP_343926476.1">
    <property type="nucleotide sequence ID" value="NZ_BAAAIR010000101.1"/>
</dbReference>
<evidence type="ECO:0000313" key="5">
    <source>
        <dbReference type="EMBL" id="MFC5298539.1"/>
    </source>
</evidence>
<dbReference type="PANTHER" id="PTHR30055">
    <property type="entry name" value="HTH-TYPE TRANSCRIPTIONAL REGULATOR RUTR"/>
    <property type="match status" value="1"/>
</dbReference>
<dbReference type="InterPro" id="IPR050109">
    <property type="entry name" value="HTH-type_TetR-like_transc_reg"/>
</dbReference>
<comment type="caution">
    <text evidence="5">The sequence shown here is derived from an EMBL/GenBank/DDBJ whole genome shotgun (WGS) entry which is preliminary data.</text>
</comment>
<name>A0ABW0FHJ6_9MICO</name>
<dbReference type="Proteomes" id="UP001595937">
    <property type="component" value="Unassembled WGS sequence"/>
</dbReference>
<evidence type="ECO:0000256" key="3">
    <source>
        <dbReference type="SAM" id="MobiDB-lite"/>
    </source>
</evidence>
<dbReference type="PRINTS" id="PR00455">
    <property type="entry name" value="HTHTETR"/>
</dbReference>
<evidence type="ECO:0000259" key="4">
    <source>
        <dbReference type="PROSITE" id="PS50977"/>
    </source>
</evidence>
<dbReference type="GeneID" id="303299251"/>
<evidence type="ECO:0000313" key="6">
    <source>
        <dbReference type="Proteomes" id="UP001595937"/>
    </source>
</evidence>
<evidence type="ECO:0000256" key="2">
    <source>
        <dbReference type="PROSITE-ProRule" id="PRU00335"/>
    </source>
</evidence>
<dbReference type="SUPFAM" id="SSF46689">
    <property type="entry name" value="Homeodomain-like"/>
    <property type="match status" value="1"/>
</dbReference>
<dbReference type="PROSITE" id="PS50977">
    <property type="entry name" value="HTH_TETR_2"/>
    <property type="match status" value="1"/>
</dbReference>
<feature type="domain" description="HTH tetR-type" evidence="4">
    <location>
        <begin position="9"/>
        <end position="69"/>
    </location>
</feature>
<sequence>METTAESAPTGAERILEAAIDLFGEHGFRATPLKAIAARAGVSQPLIVHHYQSKEGLRAACDEHVAHMVRVRKEDTVDEESQFDPFLALRRMQDGRPLLRYLTRALTEGGTHTSALIDDMIDDAVAYLAQGERAGLIKPSAVPRDRAALLVIWSLGALTLHEHVHRLLGADFLADSTPPESLHRYLRPAVELYTQGLVQQGSFDRLSAALDDPAAADAEAGGDREPPDVRPDGPARDDEKEQ</sequence>
<keyword evidence="1 2" id="KW-0238">DNA-binding</keyword>
<accession>A0ABW0FHJ6</accession>
<dbReference type="InterPro" id="IPR001647">
    <property type="entry name" value="HTH_TetR"/>
</dbReference>
<gene>
    <name evidence="5" type="ORF">ACFPK8_13570</name>
</gene>
<feature type="compositionally biased region" description="Basic and acidic residues" evidence="3">
    <location>
        <begin position="221"/>
        <end position="242"/>
    </location>
</feature>
<reference evidence="6" key="1">
    <citation type="journal article" date="2019" name="Int. J. Syst. Evol. Microbiol.">
        <title>The Global Catalogue of Microorganisms (GCM) 10K type strain sequencing project: providing services to taxonomists for standard genome sequencing and annotation.</title>
        <authorList>
            <consortium name="The Broad Institute Genomics Platform"/>
            <consortium name="The Broad Institute Genome Sequencing Center for Infectious Disease"/>
            <person name="Wu L."/>
            <person name="Ma J."/>
        </authorList>
    </citation>
    <scope>NUCLEOTIDE SEQUENCE [LARGE SCALE GENOMIC DNA]</scope>
    <source>
        <strain evidence="6">CGMCC 1.16455</strain>
    </source>
</reference>
<dbReference type="Pfam" id="PF00440">
    <property type="entry name" value="TetR_N"/>
    <property type="match status" value="1"/>
</dbReference>
<dbReference type="InterPro" id="IPR009057">
    <property type="entry name" value="Homeodomain-like_sf"/>
</dbReference>
<dbReference type="InterPro" id="IPR041484">
    <property type="entry name" value="TetR_C_25"/>
</dbReference>
<proteinExistence type="predicted"/>
<protein>
    <submittedName>
        <fullName evidence="5">TetR family transcriptional regulator</fullName>
    </submittedName>
</protein>
<evidence type="ECO:0000256" key="1">
    <source>
        <dbReference type="ARBA" id="ARBA00023125"/>
    </source>
</evidence>
<organism evidence="5 6">
    <name type="scientific">Brachybacterium tyrofermentans</name>
    <dbReference type="NCBI Taxonomy" id="47848"/>
    <lineage>
        <taxon>Bacteria</taxon>
        <taxon>Bacillati</taxon>
        <taxon>Actinomycetota</taxon>
        <taxon>Actinomycetes</taxon>
        <taxon>Micrococcales</taxon>
        <taxon>Dermabacteraceae</taxon>
        <taxon>Brachybacterium</taxon>
    </lineage>
</organism>
<dbReference type="Gene3D" id="1.10.357.10">
    <property type="entry name" value="Tetracycline Repressor, domain 2"/>
    <property type="match status" value="1"/>
</dbReference>
<feature type="compositionally biased region" description="Low complexity" evidence="3">
    <location>
        <begin position="208"/>
        <end position="219"/>
    </location>
</feature>
<keyword evidence="6" id="KW-1185">Reference proteome</keyword>
<dbReference type="Pfam" id="PF17933">
    <property type="entry name" value="TetR_C_25"/>
    <property type="match status" value="1"/>
</dbReference>
<dbReference type="PANTHER" id="PTHR30055:SF146">
    <property type="entry name" value="HTH-TYPE TRANSCRIPTIONAL DUAL REGULATOR CECR"/>
    <property type="match status" value="1"/>
</dbReference>
<feature type="DNA-binding region" description="H-T-H motif" evidence="2">
    <location>
        <begin position="32"/>
        <end position="51"/>
    </location>
</feature>
<dbReference type="EMBL" id="JBHSLN010000073">
    <property type="protein sequence ID" value="MFC5298539.1"/>
    <property type="molecule type" value="Genomic_DNA"/>
</dbReference>
<feature type="region of interest" description="Disordered" evidence="3">
    <location>
        <begin position="208"/>
        <end position="242"/>
    </location>
</feature>